<gene>
    <name evidence="2" type="ORF">CY34DRAFT_17860</name>
</gene>
<name>A0A0D0AJ08_9AGAM</name>
<dbReference type="EMBL" id="KN835786">
    <property type="protein sequence ID" value="KIK34247.1"/>
    <property type="molecule type" value="Genomic_DNA"/>
</dbReference>
<reference evidence="3" key="2">
    <citation type="submission" date="2015-01" db="EMBL/GenBank/DDBJ databases">
        <title>Evolutionary Origins and Diversification of the Mycorrhizal Mutualists.</title>
        <authorList>
            <consortium name="DOE Joint Genome Institute"/>
            <consortium name="Mycorrhizal Genomics Consortium"/>
            <person name="Kohler A."/>
            <person name="Kuo A."/>
            <person name="Nagy L.G."/>
            <person name="Floudas D."/>
            <person name="Copeland A."/>
            <person name="Barry K.W."/>
            <person name="Cichocki N."/>
            <person name="Veneault-Fourrey C."/>
            <person name="LaButti K."/>
            <person name="Lindquist E.A."/>
            <person name="Lipzen A."/>
            <person name="Lundell T."/>
            <person name="Morin E."/>
            <person name="Murat C."/>
            <person name="Riley R."/>
            <person name="Ohm R."/>
            <person name="Sun H."/>
            <person name="Tunlid A."/>
            <person name="Henrissat B."/>
            <person name="Grigoriev I.V."/>
            <person name="Hibbett D.S."/>
            <person name="Martin F."/>
        </authorList>
    </citation>
    <scope>NUCLEOTIDE SEQUENCE [LARGE SCALE GENOMIC DNA]</scope>
    <source>
        <strain evidence="3">UH-Slu-Lm8-n1</strain>
    </source>
</reference>
<dbReference type="InParanoid" id="A0A0D0AJ08"/>
<keyword evidence="3" id="KW-1185">Reference proteome</keyword>
<sequence length="199" mass="22721">MSKFWCVCRKYCNTERTSIRSRSTWYRHLQEADDDEKENIRLAKFSDAFRASAAPTPSTLAGPSNLKRQSESNDDDDDDSVPRKRDQSEDVMEQDTNSTSQQGSPAPSIRDDLPEPDLNLPEPDVDRSDPLEPDFNPPGPDFDPLEPNFDPPEPDFNPLMGPDFDPPQPQPDPRPNPQQLPPNNEHRRNPLWDLDLDEL</sequence>
<dbReference type="AlphaFoldDB" id="A0A0D0AJ08"/>
<feature type="compositionally biased region" description="Polar residues" evidence="1">
    <location>
        <begin position="94"/>
        <end position="105"/>
    </location>
</feature>
<feature type="non-terminal residue" evidence="2">
    <location>
        <position position="199"/>
    </location>
</feature>
<evidence type="ECO:0000313" key="3">
    <source>
        <dbReference type="Proteomes" id="UP000054485"/>
    </source>
</evidence>
<dbReference type="HOGENOM" id="CLU_1381092_0_0_1"/>
<reference evidence="2 3" key="1">
    <citation type="submission" date="2014-04" db="EMBL/GenBank/DDBJ databases">
        <authorList>
            <consortium name="DOE Joint Genome Institute"/>
            <person name="Kuo A."/>
            <person name="Ruytinx J."/>
            <person name="Rineau F."/>
            <person name="Colpaert J."/>
            <person name="Kohler A."/>
            <person name="Nagy L.G."/>
            <person name="Floudas D."/>
            <person name="Copeland A."/>
            <person name="Barry K.W."/>
            <person name="Cichocki N."/>
            <person name="Veneault-Fourrey C."/>
            <person name="LaButti K."/>
            <person name="Lindquist E.A."/>
            <person name="Lipzen A."/>
            <person name="Lundell T."/>
            <person name="Morin E."/>
            <person name="Murat C."/>
            <person name="Sun H."/>
            <person name="Tunlid A."/>
            <person name="Henrissat B."/>
            <person name="Grigoriev I.V."/>
            <person name="Hibbett D.S."/>
            <person name="Martin F."/>
            <person name="Nordberg H.P."/>
            <person name="Cantor M.N."/>
            <person name="Hua S.X."/>
        </authorList>
    </citation>
    <scope>NUCLEOTIDE SEQUENCE [LARGE SCALE GENOMIC DNA]</scope>
    <source>
        <strain evidence="2 3">UH-Slu-Lm8-n1</strain>
    </source>
</reference>
<feature type="compositionally biased region" description="Pro residues" evidence="1">
    <location>
        <begin position="164"/>
        <end position="180"/>
    </location>
</feature>
<accession>A0A0D0AJ08</accession>
<feature type="region of interest" description="Disordered" evidence="1">
    <location>
        <begin position="48"/>
        <end position="199"/>
    </location>
</feature>
<evidence type="ECO:0000256" key="1">
    <source>
        <dbReference type="SAM" id="MobiDB-lite"/>
    </source>
</evidence>
<proteinExistence type="predicted"/>
<organism evidence="2 3">
    <name type="scientific">Suillus luteus UH-Slu-Lm8-n1</name>
    <dbReference type="NCBI Taxonomy" id="930992"/>
    <lineage>
        <taxon>Eukaryota</taxon>
        <taxon>Fungi</taxon>
        <taxon>Dikarya</taxon>
        <taxon>Basidiomycota</taxon>
        <taxon>Agaricomycotina</taxon>
        <taxon>Agaricomycetes</taxon>
        <taxon>Agaricomycetidae</taxon>
        <taxon>Boletales</taxon>
        <taxon>Suillineae</taxon>
        <taxon>Suillaceae</taxon>
        <taxon>Suillus</taxon>
    </lineage>
</organism>
<evidence type="ECO:0000313" key="2">
    <source>
        <dbReference type="EMBL" id="KIK34247.1"/>
    </source>
</evidence>
<protein>
    <submittedName>
        <fullName evidence="2">Uncharacterized protein</fullName>
    </submittedName>
</protein>
<dbReference type="Proteomes" id="UP000054485">
    <property type="component" value="Unassembled WGS sequence"/>
</dbReference>